<keyword evidence="1" id="KW-0808">Transferase</keyword>
<comment type="caution">
    <text evidence="1">The sequence shown here is derived from an EMBL/GenBank/DDBJ whole genome shotgun (WGS) entry which is preliminary data.</text>
</comment>
<organism evidence="1 2">
    <name type="scientific">Candida albicans P78048</name>
    <dbReference type="NCBI Taxonomy" id="1094989"/>
    <lineage>
        <taxon>Eukaryota</taxon>
        <taxon>Fungi</taxon>
        <taxon>Dikarya</taxon>
        <taxon>Ascomycota</taxon>
        <taxon>Saccharomycotina</taxon>
        <taxon>Pichiomycetes</taxon>
        <taxon>Debaryomycetaceae</taxon>
        <taxon>Candida/Lodderomyces clade</taxon>
        <taxon>Candida</taxon>
    </lineage>
</organism>
<dbReference type="Proteomes" id="UP000030161">
    <property type="component" value="Unassembled WGS sequence"/>
</dbReference>
<evidence type="ECO:0000313" key="1">
    <source>
        <dbReference type="EMBL" id="KGR14907.1"/>
    </source>
</evidence>
<sequence length="43" mass="4898">MPRHSSFKVSETLPKNMEFYSLWTKSKSVLGHQEKCGPMSIGI</sequence>
<evidence type="ECO:0000313" key="2">
    <source>
        <dbReference type="Proteomes" id="UP000030161"/>
    </source>
</evidence>
<dbReference type="EMBL" id="AJIX01000012">
    <property type="protein sequence ID" value="KGR14907.1"/>
    <property type="molecule type" value="Genomic_DNA"/>
</dbReference>
<keyword evidence="1" id="KW-0032">Aminotransferase</keyword>
<accession>A0AB34PX59</accession>
<protein>
    <submittedName>
        <fullName evidence="1">4-aminobutyrate aminotransferase</fullName>
    </submittedName>
</protein>
<dbReference type="AlphaFoldDB" id="A0AB34PX59"/>
<proteinExistence type="predicted"/>
<reference evidence="1 2" key="1">
    <citation type="submission" date="2013-12" db="EMBL/GenBank/DDBJ databases">
        <title>The Genome Sequence of Candida albicans P78048.</title>
        <authorList>
            <consortium name="The Broad Institute Genome Sequencing Platform"/>
            <consortium name="The Broad Institute Genome Sequencing Center for Infectious Disease"/>
            <person name="Cuomo C."/>
            <person name="Bennett R."/>
            <person name="Hirakawa M."/>
            <person name="Noverr M."/>
            <person name="Mitchell A."/>
            <person name="Young S.K."/>
            <person name="Zeng Q."/>
            <person name="Gargeya S."/>
            <person name="Fitzgerald M."/>
            <person name="Abouelleil A."/>
            <person name="Alvarado L."/>
            <person name="Berlin A.M."/>
            <person name="Chapman S.B."/>
            <person name="Dewar J."/>
            <person name="Goldberg J."/>
            <person name="Griggs A."/>
            <person name="Gujja S."/>
            <person name="Hansen M."/>
            <person name="Howarth C."/>
            <person name="Imamovic A."/>
            <person name="Larimer J."/>
            <person name="McCowan C."/>
            <person name="Murphy C."/>
            <person name="Pearson M."/>
            <person name="Priest M."/>
            <person name="Roberts A."/>
            <person name="Saif S."/>
            <person name="Shea T."/>
            <person name="Sykes S."/>
            <person name="Wortman J."/>
            <person name="Nusbaum C."/>
            <person name="Birren B."/>
        </authorList>
    </citation>
    <scope>NUCLEOTIDE SEQUENCE [LARGE SCALE GENOMIC DNA]</scope>
    <source>
        <strain evidence="1 2">P78048</strain>
    </source>
</reference>
<dbReference type="GO" id="GO:0008483">
    <property type="term" value="F:transaminase activity"/>
    <property type="evidence" value="ECO:0007669"/>
    <property type="project" value="UniProtKB-KW"/>
</dbReference>
<name>A0AB34PX59_CANAX</name>
<gene>
    <name evidence="1" type="ORF">MG3_01778</name>
</gene>